<gene>
    <name evidence="10 16" type="primary">purL</name>
    <name evidence="16" type="synonym">purI</name>
    <name evidence="16" type="ORF">ACFSF0_01295</name>
</gene>
<comment type="similarity">
    <text evidence="2 10">In the N-terminal section; belongs to the FGAMS family.</text>
</comment>
<dbReference type="Pfam" id="PF13507">
    <property type="entry name" value="GATase_5"/>
    <property type="match status" value="1"/>
</dbReference>
<comment type="subunit">
    <text evidence="10">Monomer.</text>
</comment>
<dbReference type="SUPFAM" id="SSF52317">
    <property type="entry name" value="Class I glutamine amidotransferase-like"/>
    <property type="match status" value="1"/>
</dbReference>
<dbReference type="Gene3D" id="1.10.8.750">
    <property type="entry name" value="Phosphoribosylformylglycinamidine synthase, linker domain"/>
    <property type="match status" value="1"/>
</dbReference>
<dbReference type="EMBL" id="JBHUEJ010000003">
    <property type="protein sequence ID" value="MFD1709232.1"/>
    <property type="molecule type" value="Genomic_DNA"/>
</dbReference>
<evidence type="ECO:0000256" key="3">
    <source>
        <dbReference type="ARBA" id="ARBA00022598"/>
    </source>
</evidence>
<feature type="binding site" evidence="10">
    <location>
        <begin position="331"/>
        <end position="342"/>
    </location>
    <ligand>
        <name>ATP</name>
        <dbReference type="ChEBI" id="CHEBI:30616"/>
    </ligand>
</feature>
<dbReference type="HAMAP" id="MF_00419">
    <property type="entry name" value="PurL_1"/>
    <property type="match status" value="1"/>
</dbReference>
<keyword evidence="9 10" id="KW-0315">Glutamine amidotransferase</keyword>
<feature type="binding site" evidence="10">
    <location>
        <position position="911"/>
    </location>
    <ligand>
        <name>ATP</name>
        <dbReference type="ChEBI" id="CHEBI:30616"/>
    </ligand>
</feature>
<feature type="active site" evidence="10">
    <location>
        <position position="1328"/>
    </location>
</feature>
<keyword evidence="6 10" id="KW-0658">Purine biosynthesis</keyword>
<dbReference type="Pfam" id="PF18076">
    <property type="entry name" value="FGAR-AT_N"/>
    <property type="match status" value="1"/>
</dbReference>
<dbReference type="RefSeq" id="WP_147913007.1">
    <property type="nucleotide sequence ID" value="NZ_JBHUEJ010000003.1"/>
</dbReference>
<evidence type="ECO:0000256" key="8">
    <source>
        <dbReference type="ARBA" id="ARBA00022842"/>
    </source>
</evidence>
<evidence type="ECO:0000313" key="16">
    <source>
        <dbReference type="EMBL" id="MFD1709232.1"/>
    </source>
</evidence>
<dbReference type="NCBIfam" id="TIGR01735">
    <property type="entry name" value="FGAM_synt"/>
    <property type="match status" value="1"/>
</dbReference>
<comment type="catalytic activity">
    <reaction evidence="10">
        <text>N(2)-formyl-N(1)-(5-phospho-beta-D-ribosyl)glycinamide + L-glutamine + ATP + H2O = 2-formamido-N(1)-(5-O-phospho-beta-D-ribosyl)acetamidine + L-glutamate + ADP + phosphate + H(+)</text>
        <dbReference type="Rhea" id="RHEA:17129"/>
        <dbReference type="ChEBI" id="CHEBI:15377"/>
        <dbReference type="ChEBI" id="CHEBI:15378"/>
        <dbReference type="ChEBI" id="CHEBI:29985"/>
        <dbReference type="ChEBI" id="CHEBI:30616"/>
        <dbReference type="ChEBI" id="CHEBI:43474"/>
        <dbReference type="ChEBI" id="CHEBI:58359"/>
        <dbReference type="ChEBI" id="CHEBI:147286"/>
        <dbReference type="ChEBI" id="CHEBI:147287"/>
        <dbReference type="ChEBI" id="CHEBI:456216"/>
        <dbReference type="EC" id="6.3.5.3"/>
    </reaction>
</comment>
<dbReference type="InterPro" id="IPR041609">
    <property type="entry name" value="PurL_linker"/>
</dbReference>
<comment type="caution">
    <text evidence="10">Lacks conserved residue(s) required for the propagation of feature annotation.</text>
</comment>
<dbReference type="GO" id="GO:0004642">
    <property type="term" value="F:phosphoribosylformylglycinamidine synthase activity"/>
    <property type="evidence" value="ECO:0007669"/>
    <property type="project" value="UniProtKB-EC"/>
</dbReference>
<feature type="binding site" evidence="10">
    <location>
        <position position="699"/>
    </location>
    <ligand>
        <name>Mg(2+)</name>
        <dbReference type="ChEBI" id="CHEBI:18420"/>
    </ligand>
</feature>
<dbReference type="SUPFAM" id="SSF82697">
    <property type="entry name" value="PurS-like"/>
    <property type="match status" value="1"/>
</dbReference>
<feature type="domain" description="PurM-like C-terminal" evidence="12">
    <location>
        <begin position="852"/>
        <end position="1009"/>
    </location>
</feature>
<dbReference type="CDD" id="cd02203">
    <property type="entry name" value="PurL_repeat1"/>
    <property type="match status" value="1"/>
</dbReference>
<dbReference type="NCBIfam" id="NF003672">
    <property type="entry name" value="PRK05297.1"/>
    <property type="match status" value="1"/>
</dbReference>
<sequence length="1363" mass="144872">MTQHIHFFDGGNALSDFRARQLLPRLQAIHPGIESIGARFVHLASFDGQPSPDALAQLAALLTYGEPASTAPAADATVVVAPRLGTVSPWASKATDIARNCGMGAGGASTAPLHRVERIVEYQIGLKRKLVGRHQLSQEEQSAVAALLHDRMTESVLPTRDAARGLFTELTPEPLAHVDVLGGGKAALEKANIDWGLALAADEIDYLVDAFAKLGRNPTDVELMMFAQANSEHCRHKIFNADFTIDGAPQAKSLFGMIRHTEAMNPQHTVIAYADNASVMEGHQVEVFDAKSPVIPGGTGAASYQKESALRHVLMKVETHNHPTAISPFPGASTGAGGEIRDEGATGRGSRPKAGLTGFTVSKLWPGEGDVGKPEHIASALQIMTEGPLGGAAFNNEFGRPNLLGYFREYELPVGEGDDALLRGYHKPIMIAGGLGNIDARLTKKIEFGPGALLIQLGGPGMRIGMGGGAASSLASGANAAHLDFDSVQRGNPEIERRAQEVITACQAMGTDNPILAIHDVGAGGLSNAFPELTNDAGRGARFDLRAVPLEESGLAPKEIWSNESQERYVMAIAPESLPLFEAICARERCPFAVVGHATEERELIVADAEAPADAQPVNMPMDVLLGKPPKMQRDVKTVQRAFKPLQLEGVSLQDAVIQVLSHPTVASKRFLITIGDRTVGGLTHRDQMVGPWQVPAADCAVTLADFSGFAGEAMSMGERTPLAALDAPASGRMAVAEAITNLLAAPIALDKVKLSANWMAACGEPGEDADLYATVKAVGMELCPALGVSIPVGKDSLSMRTQWTDAGGAARKVVSPVSLIVSAFASIDDVRPTLTPQLTREGDTTLVLVDLGRGRHRLAGSVLAQALGQSGSPTVDGVPDLHDPQDLKALVAAVNQLRAEGKLLAYHDRSDGGLIAAAAEMAFAGQVGVALNVDLLVTEGDGISDSRAEYGDAKNWASQISARREELTLRALFAEELGVLLQVRTAERDAVMQVLRAHGLSKWSHYVGKTRPAADTIDKGKGQLSVWRDTKEIFAASLQDLQQVWDSVSWKIARERDNPACADAEHASVGDPADPGLFISLSDDLKKNMAAALQPPAQAASNNVVVGGARPKVAILREQGVNSHVEMAYAFHEAGFDAVDVHMTDLQTGRVQLGGYKGLVACGGFSYGDTLGAGIGWARSITFNPQLAAQFAEFFGRGDSFALGVCNGCQMFAELADIIPGAQAWPRFTTNVSERFEARLSLVEVVESPSLFFQGMAGSRLPIAVAHGEGYANFRARGDQASVIASMRYVDHHGAPTEAYPFNPNGSPAGLTAVTTADGRFTAMMPHPERVFRNIQMSWTDGPKSDFSPWMQIWRNARRWVG</sequence>
<feature type="binding site" evidence="10">
    <location>
        <position position="738"/>
    </location>
    <ligand>
        <name>Mg(2+)</name>
        <dbReference type="ChEBI" id="CHEBI:18420"/>
    </ligand>
</feature>
<dbReference type="InterPro" id="IPR036604">
    <property type="entry name" value="PurS-like_sf"/>
</dbReference>
<feature type="active site" evidence="10">
    <location>
        <position position="1330"/>
    </location>
</feature>
<keyword evidence="17" id="KW-1185">Reference proteome</keyword>
<dbReference type="CDD" id="cd02204">
    <property type="entry name" value="PurL_repeat2"/>
    <property type="match status" value="1"/>
</dbReference>
<proteinExistence type="inferred from homology"/>
<dbReference type="Gene3D" id="3.90.650.10">
    <property type="entry name" value="PurM-like C-terminal domain"/>
    <property type="match status" value="2"/>
</dbReference>
<feature type="domain" description="Phosphoribosylformylglycinamidine synthase N-terminal" evidence="14">
    <location>
        <begin position="39"/>
        <end position="167"/>
    </location>
</feature>
<dbReference type="InterPro" id="IPR036921">
    <property type="entry name" value="PurM-like_N_sf"/>
</dbReference>
<feature type="domain" description="FGAR-AT PurM N-terminal-like" evidence="15">
    <location>
        <begin position="668"/>
        <end position="826"/>
    </location>
</feature>
<dbReference type="SUPFAM" id="SSF55326">
    <property type="entry name" value="PurM N-terminal domain-like"/>
    <property type="match status" value="2"/>
</dbReference>
<keyword evidence="4 10" id="KW-0479">Metal-binding</keyword>
<dbReference type="SMART" id="SM01211">
    <property type="entry name" value="GATase_5"/>
    <property type="match status" value="1"/>
</dbReference>
<evidence type="ECO:0000259" key="12">
    <source>
        <dbReference type="Pfam" id="PF02769"/>
    </source>
</evidence>
<keyword evidence="7 10" id="KW-0067">ATP-binding</keyword>
<name>A0ABW4KM82_9BURK</name>
<feature type="binding site" evidence="10">
    <location>
        <position position="909"/>
    </location>
    <ligand>
        <name>Mg(2+)</name>
        <dbReference type="ChEBI" id="CHEBI:18420"/>
    </ligand>
</feature>
<keyword evidence="8 10" id="KW-0460">Magnesium</keyword>
<dbReference type="PROSITE" id="PS51273">
    <property type="entry name" value="GATASE_TYPE_1"/>
    <property type="match status" value="1"/>
</dbReference>
<evidence type="ECO:0000256" key="9">
    <source>
        <dbReference type="ARBA" id="ARBA00022962"/>
    </source>
</evidence>
<feature type="binding site" evidence="10">
    <location>
        <position position="742"/>
    </location>
    <ligand>
        <name>Mg(2+)</name>
        <dbReference type="ChEBI" id="CHEBI:18420"/>
    </ligand>
</feature>
<comment type="pathway">
    <text evidence="1 10">Purine metabolism; IMP biosynthesis via de novo pathway; 5-amino-1-(5-phospho-D-ribosyl)imidazole from N(2)-formyl-N(1)-(5-phospho-D-ribosyl)glycinamide: step 1/2.</text>
</comment>
<keyword evidence="10" id="KW-0963">Cytoplasm</keyword>
<feature type="domain" description="Phosphoribosylformylglycinamidine synthase linker" evidence="13">
    <location>
        <begin position="188"/>
        <end position="237"/>
    </location>
</feature>
<dbReference type="Pfam" id="PF18072">
    <property type="entry name" value="FGAR-AT_linker"/>
    <property type="match status" value="1"/>
</dbReference>
<organism evidence="16 17">
    <name type="scientific">Ottowia flava</name>
    <dbReference type="NCBI Taxonomy" id="2675430"/>
    <lineage>
        <taxon>Bacteria</taxon>
        <taxon>Pseudomonadati</taxon>
        <taxon>Pseudomonadota</taxon>
        <taxon>Betaproteobacteria</taxon>
        <taxon>Burkholderiales</taxon>
        <taxon>Comamonadaceae</taxon>
        <taxon>Ottowia</taxon>
    </lineage>
</organism>
<feature type="domain" description="PurM-like C-terminal" evidence="12">
    <location>
        <begin position="450"/>
        <end position="606"/>
    </location>
</feature>
<evidence type="ECO:0000256" key="1">
    <source>
        <dbReference type="ARBA" id="ARBA00004920"/>
    </source>
</evidence>
<feature type="binding site" evidence="10">
    <location>
        <position position="698"/>
    </location>
    <ligand>
        <name>ATP</name>
        <dbReference type="ChEBI" id="CHEBI:30616"/>
    </ligand>
</feature>
<dbReference type="SUPFAM" id="SSF56042">
    <property type="entry name" value="PurM C-terminal domain-like"/>
    <property type="match status" value="2"/>
</dbReference>
<protein>
    <recommendedName>
        <fullName evidence="10">Phosphoribosylformylglycinamidine synthase</fullName>
        <shortName evidence="10">FGAM synthase</shortName>
        <shortName evidence="10">FGAMS</shortName>
        <ecNumber evidence="10">6.3.5.3</ecNumber>
    </recommendedName>
    <alternativeName>
        <fullName evidence="10">Formylglycinamide ribonucleotide amidotransferase</fullName>
        <shortName evidence="10">FGAR amidotransferase</shortName>
        <shortName evidence="10">FGAR-AT</shortName>
    </alternativeName>
</protein>
<evidence type="ECO:0000256" key="7">
    <source>
        <dbReference type="ARBA" id="ARBA00022840"/>
    </source>
</evidence>
<reference evidence="17" key="1">
    <citation type="journal article" date="2019" name="Int. J. Syst. Evol. Microbiol.">
        <title>The Global Catalogue of Microorganisms (GCM) 10K type strain sequencing project: providing services to taxonomists for standard genome sequencing and annotation.</title>
        <authorList>
            <consortium name="The Broad Institute Genomics Platform"/>
            <consortium name="The Broad Institute Genome Sequencing Center for Infectious Disease"/>
            <person name="Wu L."/>
            <person name="Ma J."/>
        </authorList>
    </citation>
    <scope>NUCLEOTIDE SEQUENCE [LARGE SCALE GENOMIC DNA]</scope>
    <source>
        <strain evidence="17">LMG 29247</strain>
    </source>
</reference>
<dbReference type="Pfam" id="PF22689">
    <property type="entry name" value="FGAR-AT_PurM_N-like"/>
    <property type="match status" value="1"/>
</dbReference>
<evidence type="ECO:0000259" key="13">
    <source>
        <dbReference type="Pfam" id="PF18072"/>
    </source>
</evidence>
<evidence type="ECO:0000259" key="14">
    <source>
        <dbReference type="Pfam" id="PF18076"/>
    </source>
</evidence>
<dbReference type="SUPFAM" id="SSF109736">
    <property type="entry name" value="FGAM synthase PurL, linker domain"/>
    <property type="match status" value="1"/>
</dbReference>
<dbReference type="InterPro" id="IPR010073">
    <property type="entry name" value="PurL_large"/>
</dbReference>
<keyword evidence="3 10" id="KW-0436">Ligase</keyword>
<dbReference type="Gene3D" id="3.40.50.880">
    <property type="match status" value="1"/>
</dbReference>
<evidence type="ECO:0000256" key="6">
    <source>
        <dbReference type="ARBA" id="ARBA00022755"/>
    </source>
</evidence>
<feature type="region of interest" description="Disordered" evidence="11">
    <location>
        <begin position="322"/>
        <end position="353"/>
    </location>
</feature>
<dbReference type="Proteomes" id="UP001597304">
    <property type="component" value="Unassembled WGS sequence"/>
</dbReference>
<comment type="function">
    <text evidence="10">Phosphoribosylformylglycinamidine synthase involved in the purines biosynthetic pathway. Catalyzes the ATP-dependent conversion of formylglycinamide ribonucleotide (FGAR) and glutamine to yield formylglycinamidine ribonucleotide (FGAM) and glutamate.</text>
</comment>
<evidence type="ECO:0000256" key="11">
    <source>
        <dbReference type="SAM" id="MobiDB-lite"/>
    </source>
</evidence>
<dbReference type="InterPro" id="IPR055181">
    <property type="entry name" value="FGAR-AT_PurM_N-like"/>
</dbReference>
<comment type="caution">
    <text evidence="16">The sequence shown here is derived from an EMBL/GenBank/DDBJ whole genome shotgun (WGS) entry which is preliminary data.</text>
</comment>
<evidence type="ECO:0000256" key="5">
    <source>
        <dbReference type="ARBA" id="ARBA00022741"/>
    </source>
</evidence>
<dbReference type="Pfam" id="PF02769">
    <property type="entry name" value="AIRS_C"/>
    <property type="match status" value="2"/>
</dbReference>
<dbReference type="InterPro" id="IPR040707">
    <property type="entry name" value="FGAR-AT_N"/>
</dbReference>
<dbReference type="PANTHER" id="PTHR10099">
    <property type="entry name" value="PHOSPHORIBOSYLFORMYLGLYCINAMIDINE SYNTHASE"/>
    <property type="match status" value="1"/>
</dbReference>
<comment type="subcellular location">
    <subcellularLocation>
        <location evidence="10">Cytoplasm</location>
    </subcellularLocation>
</comment>
<evidence type="ECO:0000256" key="2">
    <source>
        <dbReference type="ARBA" id="ARBA00008608"/>
    </source>
</evidence>
<evidence type="ECO:0000313" key="17">
    <source>
        <dbReference type="Proteomes" id="UP001597304"/>
    </source>
</evidence>
<dbReference type="PANTHER" id="PTHR10099:SF1">
    <property type="entry name" value="PHOSPHORIBOSYLFORMYLGLYCINAMIDINE SYNTHASE"/>
    <property type="match status" value="1"/>
</dbReference>
<dbReference type="EC" id="6.3.5.3" evidence="10"/>
<evidence type="ECO:0000256" key="4">
    <source>
        <dbReference type="ARBA" id="ARBA00022723"/>
    </source>
</evidence>
<dbReference type="InterPro" id="IPR036676">
    <property type="entry name" value="PurM-like_C_sf"/>
</dbReference>
<accession>A0ABW4KM82</accession>
<evidence type="ECO:0000256" key="10">
    <source>
        <dbReference type="HAMAP-Rule" id="MF_00419"/>
    </source>
</evidence>
<dbReference type="InterPro" id="IPR029062">
    <property type="entry name" value="Class_I_gatase-like"/>
</dbReference>
<keyword evidence="5 10" id="KW-0547">Nucleotide-binding</keyword>
<dbReference type="InterPro" id="IPR010918">
    <property type="entry name" value="PurM-like_C_dom"/>
</dbReference>
<feature type="active site" description="Nucleophile" evidence="10">
    <location>
        <position position="1207"/>
    </location>
</feature>
<dbReference type="CDD" id="cd01740">
    <property type="entry name" value="GATase1_FGAR_AT"/>
    <property type="match status" value="1"/>
</dbReference>
<evidence type="ECO:0000259" key="15">
    <source>
        <dbReference type="Pfam" id="PF22689"/>
    </source>
</evidence>
<dbReference type="Gene3D" id="3.30.1330.10">
    <property type="entry name" value="PurM-like, N-terminal domain"/>
    <property type="match status" value="2"/>
</dbReference>